<keyword evidence="1" id="KW-0472">Membrane</keyword>
<dbReference type="EMBL" id="CP000588">
    <property type="protein sequence ID" value="ABO97620.1"/>
    <property type="molecule type" value="Genomic_DNA"/>
</dbReference>
<name>A4S198_OSTLU</name>
<protein>
    <submittedName>
        <fullName evidence="2">Uncharacterized protein</fullName>
    </submittedName>
</protein>
<feature type="transmembrane region" description="Helical" evidence="1">
    <location>
        <begin position="240"/>
        <end position="259"/>
    </location>
</feature>
<sequence length="260" mass="29773">MSQGTANRMKLCQNWNKQPRAHIDTIEVTHKVSTVRYAKSHQAVHLDDRRSYSLSNCEHYQTARRSAHRTRALKKAGNLRAFEHEGKKMISRFEEACAVHIDEPVVWISYSRMLEENLGDTKASRRALQRGAAVSVHDHEKSGLFIQLLALRELKADRLQRAYRLALIAAEMNEDCVPLLRWKIFRDTKDERAVALASRVPKKIPARTKYDSQNVSELSPQETTNVAPTNSCNVSIDTEWILAYCCSIPFLVLLFVIPYP</sequence>
<evidence type="ECO:0000313" key="3">
    <source>
        <dbReference type="Proteomes" id="UP000001568"/>
    </source>
</evidence>
<dbReference type="AlphaFoldDB" id="A4S198"/>
<evidence type="ECO:0000313" key="2">
    <source>
        <dbReference type="EMBL" id="ABO97620.1"/>
    </source>
</evidence>
<proteinExistence type="predicted"/>
<evidence type="ECO:0000256" key="1">
    <source>
        <dbReference type="SAM" id="Phobius"/>
    </source>
</evidence>
<dbReference type="GeneID" id="5003416"/>
<dbReference type="RefSeq" id="XP_001419327.1">
    <property type="nucleotide sequence ID" value="XM_001419290.1"/>
</dbReference>
<accession>A4S198</accession>
<keyword evidence="3" id="KW-1185">Reference proteome</keyword>
<dbReference type="HOGENOM" id="CLU_1071150_0_0_1"/>
<reference evidence="2 3" key="1">
    <citation type="journal article" date="2007" name="Proc. Natl. Acad. Sci. U.S.A.">
        <title>The tiny eukaryote Ostreococcus provides genomic insights into the paradox of plankton speciation.</title>
        <authorList>
            <person name="Palenik B."/>
            <person name="Grimwood J."/>
            <person name="Aerts A."/>
            <person name="Rouze P."/>
            <person name="Salamov A."/>
            <person name="Putnam N."/>
            <person name="Dupont C."/>
            <person name="Jorgensen R."/>
            <person name="Derelle E."/>
            <person name="Rombauts S."/>
            <person name="Zhou K."/>
            <person name="Otillar R."/>
            <person name="Merchant S.S."/>
            <person name="Podell S."/>
            <person name="Gaasterland T."/>
            <person name="Napoli C."/>
            <person name="Gendler K."/>
            <person name="Manuell A."/>
            <person name="Tai V."/>
            <person name="Vallon O."/>
            <person name="Piganeau G."/>
            <person name="Jancek S."/>
            <person name="Heijde M."/>
            <person name="Jabbari K."/>
            <person name="Bowler C."/>
            <person name="Lohr M."/>
            <person name="Robbens S."/>
            <person name="Werner G."/>
            <person name="Dubchak I."/>
            <person name="Pazour G.J."/>
            <person name="Ren Q."/>
            <person name="Paulsen I."/>
            <person name="Delwiche C."/>
            <person name="Schmutz J."/>
            <person name="Rokhsar D."/>
            <person name="Van de Peer Y."/>
            <person name="Moreau H."/>
            <person name="Grigoriev I.V."/>
        </authorList>
    </citation>
    <scope>NUCLEOTIDE SEQUENCE [LARGE SCALE GENOMIC DNA]</scope>
    <source>
        <strain evidence="2 3">CCE9901</strain>
    </source>
</reference>
<organism evidence="2 3">
    <name type="scientific">Ostreococcus lucimarinus (strain CCE9901)</name>
    <dbReference type="NCBI Taxonomy" id="436017"/>
    <lineage>
        <taxon>Eukaryota</taxon>
        <taxon>Viridiplantae</taxon>
        <taxon>Chlorophyta</taxon>
        <taxon>Mamiellophyceae</taxon>
        <taxon>Mamiellales</taxon>
        <taxon>Bathycoccaceae</taxon>
        <taxon>Ostreococcus</taxon>
    </lineage>
</organism>
<keyword evidence="1" id="KW-0812">Transmembrane</keyword>
<gene>
    <name evidence="2" type="ORF">OSTLU_16416</name>
</gene>
<dbReference type="Proteomes" id="UP000001568">
    <property type="component" value="Chromosome 8"/>
</dbReference>
<dbReference type="KEGG" id="olu:OSTLU_16416"/>
<keyword evidence="1" id="KW-1133">Transmembrane helix</keyword>
<dbReference type="Gramene" id="ABO97620">
    <property type="protein sequence ID" value="ABO97620"/>
    <property type="gene ID" value="OSTLU_16416"/>
</dbReference>